<dbReference type="OrthoDB" id="3341590at2759"/>
<feature type="region of interest" description="Disordered" evidence="1">
    <location>
        <begin position="49"/>
        <end position="85"/>
    </location>
</feature>
<feature type="domain" description="Intradiol ring-cleavage dioxygenases" evidence="3">
    <location>
        <begin position="147"/>
        <end position="290"/>
    </location>
</feature>
<gene>
    <name evidence="4" type="ORF">D9611_011505</name>
</gene>
<feature type="compositionally biased region" description="Pro residues" evidence="1">
    <location>
        <begin position="72"/>
        <end position="85"/>
    </location>
</feature>
<keyword evidence="5" id="KW-1185">Reference proteome</keyword>
<dbReference type="AlphaFoldDB" id="A0A8H5CD08"/>
<accession>A0A8H5CD08</accession>
<feature type="compositionally biased region" description="Basic residues" evidence="1">
    <location>
        <begin position="55"/>
        <end position="68"/>
    </location>
</feature>
<evidence type="ECO:0000313" key="4">
    <source>
        <dbReference type="EMBL" id="KAF5339570.1"/>
    </source>
</evidence>
<comment type="caution">
    <text evidence="4">The sequence shown here is derived from an EMBL/GenBank/DDBJ whole genome shotgun (WGS) entry which is preliminary data.</text>
</comment>
<name>A0A8H5CD08_9AGAR</name>
<dbReference type="Pfam" id="PF00775">
    <property type="entry name" value="Dioxygenase_C"/>
    <property type="match status" value="1"/>
</dbReference>
<dbReference type="CDD" id="cd03457">
    <property type="entry name" value="intradiol_dioxygenase_like"/>
    <property type="match status" value="1"/>
</dbReference>
<reference evidence="4 5" key="1">
    <citation type="journal article" date="2020" name="ISME J.">
        <title>Uncovering the hidden diversity of litter-decomposition mechanisms in mushroom-forming fungi.</title>
        <authorList>
            <person name="Floudas D."/>
            <person name="Bentzer J."/>
            <person name="Ahren D."/>
            <person name="Johansson T."/>
            <person name="Persson P."/>
            <person name="Tunlid A."/>
        </authorList>
    </citation>
    <scope>NUCLEOTIDE SEQUENCE [LARGE SCALE GENOMIC DNA]</scope>
    <source>
        <strain evidence="4 5">CBS 175.51</strain>
    </source>
</reference>
<evidence type="ECO:0000259" key="3">
    <source>
        <dbReference type="Pfam" id="PF00775"/>
    </source>
</evidence>
<evidence type="ECO:0000313" key="5">
    <source>
        <dbReference type="Proteomes" id="UP000541558"/>
    </source>
</evidence>
<evidence type="ECO:0000256" key="1">
    <source>
        <dbReference type="SAM" id="MobiDB-lite"/>
    </source>
</evidence>
<dbReference type="SUPFAM" id="SSF49482">
    <property type="entry name" value="Aromatic compound dioxygenase"/>
    <property type="match status" value="1"/>
</dbReference>
<dbReference type="GO" id="GO:0008199">
    <property type="term" value="F:ferric iron binding"/>
    <property type="evidence" value="ECO:0007669"/>
    <property type="project" value="InterPro"/>
</dbReference>
<dbReference type="Gene3D" id="2.60.130.10">
    <property type="entry name" value="Aromatic compound dioxygenase"/>
    <property type="match status" value="1"/>
</dbReference>
<dbReference type="EMBL" id="JAACJK010000007">
    <property type="protein sequence ID" value="KAF5339570.1"/>
    <property type="molecule type" value="Genomic_DNA"/>
</dbReference>
<dbReference type="InterPro" id="IPR000627">
    <property type="entry name" value="Intradiol_dOase_C"/>
</dbReference>
<dbReference type="PANTHER" id="PTHR34315">
    <property type="match status" value="1"/>
</dbReference>
<dbReference type="PANTHER" id="PTHR34315:SF1">
    <property type="entry name" value="INTRADIOL RING-CLEAVAGE DIOXYGENASES DOMAIN-CONTAINING PROTEIN-RELATED"/>
    <property type="match status" value="1"/>
</dbReference>
<evidence type="ECO:0000256" key="2">
    <source>
        <dbReference type="SAM" id="SignalP"/>
    </source>
</evidence>
<dbReference type="GO" id="GO:0016702">
    <property type="term" value="F:oxidoreductase activity, acting on single donors with incorporation of molecular oxygen, incorporation of two atoms of oxygen"/>
    <property type="evidence" value="ECO:0007669"/>
    <property type="project" value="InterPro"/>
</dbReference>
<keyword evidence="2" id="KW-0732">Signal</keyword>
<protein>
    <recommendedName>
        <fullName evidence="3">Intradiol ring-cleavage dioxygenases domain-containing protein</fullName>
    </recommendedName>
</protein>
<feature type="chain" id="PRO_5034552981" description="Intradiol ring-cleavage dioxygenases domain-containing protein" evidence="2">
    <location>
        <begin position="19"/>
        <end position="355"/>
    </location>
</feature>
<proteinExistence type="predicted"/>
<dbReference type="InterPro" id="IPR015889">
    <property type="entry name" value="Intradiol_dOase_core"/>
</dbReference>
<feature type="signal peptide" evidence="2">
    <location>
        <begin position="1"/>
        <end position="18"/>
    </location>
</feature>
<dbReference type="Proteomes" id="UP000541558">
    <property type="component" value="Unassembled WGS sequence"/>
</dbReference>
<sequence>MRLPSLLSYLALAGLVSAHGEFVPANNDDLAKYNREIQARSVAARKCSSTISNSKTRRMVSRRDRLARRQAPPFPTGPFPTGPFPTEFPPGFPTDFPGFPGGPGGANPTGTPGTYTGPTATYAPEAAPHYNGGLDNATCVLHPETVEGPYYIRGEQVRTDLREDQGGIPLILDIGVLDIETCQPISNAFVELWNCNSTGFYGGYSGMFGAPDAVHKESFLRGGYFTNDDGVVEITTLYPGFYQGRTTHIHAMVHTNWAARDNGTLVSDAGSVNHIGQFFFEESWNDKVFAEEPYKSNTQIRTLNSQDGILQGAGPNAFVEINYLEDENLAGGVVGYITVVVNKTVSYVINNQNQL</sequence>
<organism evidence="4 5">
    <name type="scientific">Ephemerocybe angulata</name>
    <dbReference type="NCBI Taxonomy" id="980116"/>
    <lineage>
        <taxon>Eukaryota</taxon>
        <taxon>Fungi</taxon>
        <taxon>Dikarya</taxon>
        <taxon>Basidiomycota</taxon>
        <taxon>Agaricomycotina</taxon>
        <taxon>Agaricomycetes</taxon>
        <taxon>Agaricomycetidae</taxon>
        <taxon>Agaricales</taxon>
        <taxon>Agaricineae</taxon>
        <taxon>Psathyrellaceae</taxon>
        <taxon>Ephemerocybe</taxon>
    </lineage>
</organism>